<accession>R7SJX6</accession>
<proteinExistence type="predicted"/>
<dbReference type="EMBL" id="JH719482">
    <property type="protein sequence ID" value="EJF56148.1"/>
    <property type="molecule type" value="Genomic_DNA"/>
</dbReference>
<organism evidence="1 2">
    <name type="scientific">Dichomitus squalens (strain LYAD-421)</name>
    <name type="common">Western red white-rot fungus</name>
    <dbReference type="NCBI Taxonomy" id="732165"/>
    <lineage>
        <taxon>Eukaryota</taxon>
        <taxon>Fungi</taxon>
        <taxon>Dikarya</taxon>
        <taxon>Basidiomycota</taxon>
        <taxon>Agaricomycotina</taxon>
        <taxon>Agaricomycetes</taxon>
        <taxon>Polyporales</taxon>
        <taxon>Polyporaceae</taxon>
        <taxon>Dichomitus</taxon>
    </lineage>
</organism>
<dbReference type="RefSeq" id="XP_007371108.1">
    <property type="nucleotide sequence ID" value="XM_007371046.1"/>
</dbReference>
<protein>
    <submittedName>
        <fullName evidence="1">Uncharacterized protein</fullName>
    </submittedName>
</protein>
<reference evidence="1 2" key="1">
    <citation type="journal article" date="2012" name="Science">
        <title>The Paleozoic origin of enzymatic lignin decomposition reconstructed from 31 fungal genomes.</title>
        <authorList>
            <person name="Floudas D."/>
            <person name="Binder M."/>
            <person name="Riley R."/>
            <person name="Barry K."/>
            <person name="Blanchette R.A."/>
            <person name="Henrissat B."/>
            <person name="Martinez A.T."/>
            <person name="Otillar R."/>
            <person name="Spatafora J.W."/>
            <person name="Yadav J.S."/>
            <person name="Aerts A."/>
            <person name="Benoit I."/>
            <person name="Boyd A."/>
            <person name="Carlson A."/>
            <person name="Copeland A."/>
            <person name="Coutinho P.M."/>
            <person name="de Vries R.P."/>
            <person name="Ferreira P."/>
            <person name="Findley K."/>
            <person name="Foster B."/>
            <person name="Gaskell J."/>
            <person name="Glotzer D."/>
            <person name="Gorecki P."/>
            <person name="Heitman J."/>
            <person name="Hesse C."/>
            <person name="Hori C."/>
            <person name="Igarashi K."/>
            <person name="Jurgens J.A."/>
            <person name="Kallen N."/>
            <person name="Kersten P."/>
            <person name="Kohler A."/>
            <person name="Kuees U."/>
            <person name="Kumar T.K.A."/>
            <person name="Kuo A."/>
            <person name="LaButti K."/>
            <person name="Larrondo L.F."/>
            <person name="Lindquist E."/>
            <person name="Ling A."/>
            <person name="Lombard V."/>
            <person name="Lucas S."/>
            <person name="Lundell T."/>
            <person name="Martin R."/>
            <person name="McLaughlin D.J."/>
            <person name="Morgenstern I."/>
            <person name="Morin E."/>
            <person name="Murat C."/>
            <person name="Nagy L.G."/>
            <person name="Nolan M."/>
            <person name="Ohm R.A."/>
            <person name="Patyshakuliyeva A."/>
            <person name="Rokas A."/>
            <person name="Ruiz-Duenas F.J."/>
            <person name="Sabat G."/>
            <person name="Salamov A."/>
            <person name="Samejima M."/>
            <person name="Schmutz J."/>
            <person name="Slot J.C."/>
            <person name="St John F."/>
            <person name="Stenlid J."/>
            <person name="Sun H."/>
            <person name="Sun S."/>
            <person name="Syed K."/>
            <person name="Tsang A."/>
            <person name="Wiebenga A."/>
            <person name="Young D."/>
            <person name="Pisabarro A."/>
            <person name="Eastwood D.C."/>
            <person name="Martin F."/>
            <person name="Cullen D."/>
            <person name="Grigoriev I.V."/>
            <person name="Hibbett D.S."/>
        </authorList>
    </citation>
    <scope>NUCLEOTIDE SEQUENCE [LARGE SCALE GENOMIC DNA]</scope>
    <source>
        <strain evidence="1 2">LYAD-421 SS1</strain>
    </source>
</reference>
<evidence type="ECO:0000313" key="2">
    <source>
        <dbReference type="Proteomes" id="UP000053319"/>
    </source>
</evidence>
<gene>
    <name evidence="1" type="ORF">DICSQDRAFT_72106</name>
</gene>
<dbReference type="HOGENOM" id="CLU_1180186_0_0_1"/>
<dbReference type="KEGG" id="dsq:DICSQDRAFT_72106"/>
<sequence length="240" mass="26125">MKGASEVGIVGYETTVEVAESQKGSDSLHGSRGWPVSDAFELSRVHSDDVGSDDEAQNFDLRNVKDALLRFQEEVVLLKTLEDPPSTFRVSGCILGEDQNVVHIDDNPSFVNHVLEQIVHHGLKGGGRVTKPKEHHRGFEESLLALEGCLPLVSVPDPNVVVARAQVHLRENGSSLQLVDQGLHEGDRVDVLHGSFIQITIVLAGSQRAILLSDEEEWGRHGGCGVADVSLSKVFFNELV</sequence>
<name>R7SJX6_DICSQ</name>
<dbReference type="AlphaFoldDB" id="R7SJX6"/>
<dbReference type="GeneID" id="18843848"/>
<dbReference type="Proteomes" id="UP000053319">
    <property type="component" value="Unassembled WGS sequence"/>
</dbReference>
<evidence type="ECO:0000313" key="1">
    <source>
        <dbReference type="EMBL" id="EJF56148.1"/>
    </source>
</evidence>